<sequence>MNNPQMMAQIVGGAGFVAAIDQSGGSTPNALNALGLPPDAYADEEEMYALMDNVRNWIMRSSVFSGRKILAAILFERTMDADLKGRPVPQYLWDKGIVPFVKVDKGLADERGGVRLMNANPDLENVLERAASLGVFGTKMRSLISADSVSGIRALVEQQFETANLILERDLVPIVEPEVAIASPVRSECDRILLAELMRALKRQPHGRRVILKLTLPVEENLFAPLVAHPNCARVLALSGGLSQQDACAGLARNRGMIASFSRALLQDLRAQMDHGEFNRVLGEAIDRVYRASTMKVLTSPQDGR</sequence>
<evidence type="ECO:0000256" key="5">
    <source>
        <dbReference type="ARBA" id="ARBA00023239"/>
    </source>
</evidence>
<dbReference type="Gene3D" id="3.20.20.70">
    <property type="entry name" value="Aldolase class I"/>
    <property type="match status" value="1"/>
</dbReference>
<comment type="pathway">
    <text evidence="1">Carbohydrate degradation; glycolysis; D-glyceraldehyde 3-phosphate and glycerone phosphate from D-glucose: step 4/4.</text>
</comment>
<keyword evidence="4" id="KW-0324">Glycolysis</keyword>
<dbReference type="GO" id="GO:0004332">
    <property type="term" value="F:fructose-bisphosphate aldolase activity"/>
    <property type="evidence" value="ECO:0007669"/>
    <property type="project" value="UniProtKB-EC"/>
</dbReference>
<proteinExistence type="inferred from homology"/>
<dbReference type="Pfam" id="PF00274">
    <property type="entry name" value="Glycolytic"/>
    <property type="match status" value="1"/>
</dbReference>
<dbReference type="KEGG" id="ery:CP97_05755"/>
<evidence type="ECO:0000256" key="1">
    <source>
        <dbReference type="ARBA" id="ARBA00004714"/>
    </source>
</evidence>
<comment type="similarity">
    <text evidence="2">Belongs to the class I fructose-bisphosphate aldolase family.</text>
</comment>
<dbReference type="GO" id="GO:0006096">
    <property type="term" value="P:glycolytic process"/>
    <property type="evidence" value="ECO:0007669"/>
    <property type="project" value="UniProtKB-UniPathway"/>
</dbReference>
<organism evidence="7 8">
    <name type="scientific">Aurantiacibacter atlanticus</name>
    <dbReference type="NCBI Taxonomy" id="1648404"/>
    <lineage>
        <taxon>Bacteria</taxon>
        <taxon>Pseudomonadati</taxon>
        <taxon>Pseudomonadota</taxon>
        <taxon>Alphaproteobacteria</taxon>
        <taxon>Sphingomonadales</taxon>
        <taxon>Erythrobacteraceae</taxon>
        <taxon>Aurantiacibacter</taxon>
    </lineage>
</organism>
<dbReference type="STRING" id="1648404.CP97_05755"/>
<evidence type="ECO:0000313" key="7">
    <source>
        <dbReference type="EMBL" id="AKQ43208.2"/>
    </source>
</evidence>
<evidence type="ECO:0000256" key="3">
    <source>
        <dbReference type="ARBA" id="ARBA00013068"/>
    </source>
</evidence>
<dbReference type="InterPro" id="IPR013785">
    <property type="entry name" value="Aldolase_TIM"/>
</dbReference>
<evidence type="ECO:0000313" key="8">
    <source>
        <dbReference type="Proteomes" id="UP000059113"/>
    </source>
</evidence>
<reference evidence="7 8" key="1">
    <citation type="journal article" date="2015" name="Int. J. Syst. Evol. Microbiol.">
        <title>Erythrobacter atlanticus sp. nov., a bacterium from ocean sediment able to degrade polycyclic aromatic hydrocarbons.</title>
        <authorList>
            <person name="Zhuang L."/>
            <person name="Liu Y."/>
            <person name="Wang L."/>
            <person name="Wang W."/>
            <person name="Shao Z."/>
        </authorList>
    </citation>
    <scope>NUCLEOTIDE SEQUENCE [LARGE SCALE GENOMIC DNA]</scope>
    <source>
        <strain evidence="8">s21-N3</strain>
    </source>
</reference>
<dbReference type="Proteomes" id="UP000059113">
    <property type="component" value="Chromosome"/>
</dbReference>
<evidence type="ECO:0000256" key="6">
    <source>
        <dbReference type="ARBA" id="ARBA00029799"/>
    </source>
</evidence>
<accession>A0A0H4W140</accession>
<keyword evidence="5" id="KW-0456">Lyase</keyword>
<keyword evidence="8" id="KW-1185">Reference proteome</keyword>
<gene>
    <name evidence="7" type="ORF">CP97_05755</name>
</gene>
<dbReference type="InterPro" id="IPR000741">
    <property type="entry name" value="FBA_I"/>
</dbReference>
<name>A0A0H4W140_9SPHN</name>
<evidence type="ECO:0000256" key="4">
    <source>
        <dbReference type="ARBA" id="ARBA00023152"/>
    </source>
</evidence>
<dbReference type="EC" id="4.1.2.13" evidence="3"/>
<dbReference type="AlphaFoldDB" id="A0A0H4W140"/>
<dbReference type="UniPathway" id="UPA00109">
    <property type="reaction ID" value="UER00183"/>
</dbReference>
<reference evidence="8" key="2">
    <citation type="submission" date="2015-04" db="EMBL/GenBank/DDBJ databases">
        <title>The complete genome sequence of Erythrobacter sp. s21-N3.</title>
        <authorList>
            <person name="Zhuang L."/>
            <person name="Liu Y."/>
            <person name="Shao Z."/>
        </authorList>
    </citation>
    <scope>NUCLEOTIDE SEQUENCE [LARGE SCALE GENOMIC DNA]</scope>
    <source>
        <strain evidence="8">s21-N3</strain>
    </source>
</reference>
<evidence type="ECO:0000256" key="2">
    <source>
        <dbReference type="ARBA" id="ARBA00010387"/>
    </source>
</evidence>
<dbReference type="EMBL" id="CP011310">
    <property type="protein sequence ID" value="AKQ43208.2"/>
    <property type="molecule type" value="Genomic_DNA"/>
</dbReference>
<dbReference type="SUPFAM" id="SSF51569">
    <property type="entry name" value="Aldolase"/>
    <property type="match status" value="1"/>
</dbReference>
<protein>
    <recommendedName>
        <fullName evidence="3">fructose-bisphosphate aldolase</fullName>
        <ecNumber evidence="3">4.1.2.13</ecNumber>
    </recommendedName>
    <alternativeName>
        <fullName evidence="6">Fructose-bisphosphate aldolase class I</fullName>
    </alternativeName>
</protein>
<dbReference type="PANTHER" id="PTHR11627">
    <property type="entry name" value="FRUCTOSE-BISPHOSPHATE ALDOLASE"/>
    <property type="match status" value="1"/>
</dbReference>